<gene>
    <name evidence="1" type="ORF">F383_19401</name>
</gene>
<accession>A0A0B0NK59</accession>
<proteinExistence type="predicted"/>
<keyword evidence="2" id="KW-1185">Reference proteome</keyword>
<reference evidence="2" key="1">
    <citation type="submission" date="2014-09" db="EMBL/GenBank/DDBJ databases">
        <authorList>
            <person name="Mudge J."/>
            <person name="Ramaraj T."/>
            <person name="Lindquist I.E."/>
            <person name="Bharti A.K."/>
            <person name="Sundararajan A."/>
            <person name="Cameron C.T."/>
            <person name="Woodward J.E."/>
            <person name="May G.D."/>
            <person name="Brubaker C."/>
            <person name="Broadhvest J."/>
            <person name="Wilkins T.A."/>
        </authorList>
    </citation>
    <scope>NUCLEOTIDE SEQUENCE</scope>
    <source>
        <strain evidence="2">cv. AKA8401</strain>
    </source>
</reference>
<sequence>MEIFGGSITLSSHHLWNNEAHG</sequence>
<dbReference type="Proteomes" id="UP000032142">
    <property type="component" value="Unassembled WGS sequence"/>
</dbReference>
<dbReference type="EMBL" id="KN398761">
    <property type="protein sequence ID" value="KHG13042.1"/>
    <property type="molecule type" value="Genomic_DNA"/>
</dbReference>
<protein>
    <submittedName>
        <fullName evidence="1">Uncharacterized protein</fullName>
    </submittedName>
</protein>
<name>A0A0B0NK59_GOSAR</name>
<organism evidence="1 2">
    <name type="scientific">Gossypium arboreum</name>
    <name type="common">Tree cotton</name>
    <name type="synonym">Gossypium nanking</name>
    <dbReference type="NCBI Taxonomy" id="29729"/>
    <lineage>
        <taxon>Eukaryota</taxon>
        <taxon>Viridiplantae</taxon>
        <taxon>Streptophyta</taxon>
        <taxon>Embryophyta</taxon>
        <taxon>Tracheophyta</taxon>
        <taxon>Spermatophyta</taxon>
        <taxon>Magnoliopsida</taxon>
        <taxon>eudicotyledons</taxon>
        <taxon>Gunneridae</taxon>
        <taxon>Pentapetalae</taxon>
        <taxon>rosids</taxon>
        <taxon>malvids</taxon>
        <taxon>Malvales</taxon>
        <taxon>Malvaceae</taxon>
        <taxon>Malvoideae</taxon>
        <taxon>Gossypium</taxon>
    </lineage>
</organism>
<evidence type="ECO:0000313" key="2">
    <source>
        <dbReference type="Proteomes" id="UP000032142"/>
    </source>
</evidence>
<dbReference type="AlphaFoldDB" id="A0A0B0NK59"/>
<evidence type="ECO:0000313" key="1">
    <source>
        <dbReference type="EMBL" id="KHG13042.1"/>
    </source>
</evidence>